<dbReference type="RefSeq" id="XP_018163193.1">
    <property type="nucleotide sequence ID" value="XM_018298377.1"/>
</dbReference>
<evidence type="ECO:0000256" key="4">
    <source>
        <dbReference type="ARBA" id="ARBA00022771"/>
    </source>
</evidence>
<comment type="subcellular location">
    <subcellularLocation>
        <location evidence="1">Nucleus</location>
    </subcellularLocation>
</comment>
<dbReference type="Proteomes" id="UP000092177">
    <property type="component" value="Chromosome 2"/>
</dbReference>
<reference evidence="10" key="1">
    <citation type="journal article" date="2017" name="BMC Genomics">
        <title>Gapless genome assembly of Colletotrichum higginsianum reveals chromosome structure and association of transposable elements with secondary metabolite gene clusters.</title>
        <authorList>
            <person name="Dallery J.-F."/>
            <person name="Lapalu N."/>
            <person name="Zampounis A."/>
            <person name="Pigne S."/>
            <person name="Luyten I."/>
            <person name="Amselem J."/>
            <person name="Wittenberg A.H.J."/>
            <person name="Zhou S."/>
            <person name="de Queiroz M.V."/>
            <person name="Robin G.P."/>
            <person name="Auger A."/>
            <person name="Hainaut M."/>
            <person name="Henrissat B."/>
            <person name="Kim K.-T."/>
            <person name="Lee Y.-H."/>
            <person name="Lespinet O."/>
            <person name="Schwartz D.C."/>
            <person name="Thon M.R."/>
            <person name="O'Connell R.J."/>
        </authorList>
    </citation>
    <scope>NUCLEOTIDE SEQUENCE [LARGE SCALE GENOMIC DNA]</scope>
    <source>
        <strain evidence="10">IMI 349063</strain>
    </source>
</reference>
<feature type="region of interest" description="Disordered" evidence="7">
    <location>
        <begin position="347"/>
        <end position="367"/>
    </location>
</feature>
<accession>A0A1B7YRL3</accession>
<feature type="region of interest" description="Disordered" evidence="7">
    <location>
        <begin position="23"/>
        <end position="58"/>
    </location>
</feature>
<dbReference type="GO" id="GO:0008270">
    <property type="term" value="F:zinc ion binding"/>
    <property type="evidence" value="ECO:0007669"/>
    <property type="project" value="UniProtKB-KW"/>
</dbReference>
<dbReference type="GO" id="GO:0005634">
    <property type="term" value="C:nucleus"/>
    <property type="evidence" value="ECO:0007669"/>
    <property type="project" value="UniProtKB-SubCell"/>
</dbReference>
<dbReference type="InterPro" id="IPR007219">
    <property type="entry name" value="XnlR_reg_dom"/>
</dbReference>
<dbReference type="InterPro" id="IPR051059">
    <property type="entry name" value="VerF-like"/>
</dbReference>
<dbReference type="KEGG" id="chig:CH63R_03402"/>
<feature type="region of interest" description="Disordered" evidence="7">
    <location>
        <begin position="161"/>
        <end position="238"/>
    </location>
</feature>
<feature type="domain" description="Xylanolytic transcriptional activator regulatory" evidence="8">
    <location>
        <begin position="280"/>
        <end position="578"/>
    </location>
</feature>
<dbReference type="PANTHER" id="PTHR40626">
    <property type="entry name" value="MIP31509P"/>
    <property type="match status" value="1"/>
</dbReference>
<evidence type="ECO:0000256" key="1">
    <source>
        <dbReference type="ARBA" id="ARBA00004123"/>
    </source>
</evidence>
<dbReference type="GO" id="GO:0000978">
    <property type="term" value="F:RNA polymerase II cis-regulatory region sequence-specific DNA binding"/>
    <property type="evidence" value="ECO:0007669"/>
    <property type="project" value="InterPro"/>
</dbReference>
<evidence type="ECO:0000313" key="10">
    <source>
        <dbReference type="Proteomes" id="UP000092177"/>
    </source>
</evidence>
<comment type="caution">
    <text evidence="9">The sequence shown here is derived from an EMBL/GenBank/DDBJ whole genome shotgun (WGS) entry which is preliminary data.</text>
</comment>
<feature type="compositionally biased region" description="Polar residues" evidence="7">
    <location>
        <begin position="352"/>
        <end position="367"/>
    </location>
</feature>
<sequence>MNVQLADLSDRDLLARHQRISHAEEVVHPPDHPQGLDAGDVADPTTTIETPGSTEQVPGVHLQQNSASVSSASQQTAEIRWHGVRDRMQLQTSQDNVLHELGDPVFASQDDNTTAAFAEPFQDSFTQDLFASMDGVEFDFPWDDTRILSSFLPNVPFEGLQDEEANPLAGPRTRHWEDLPNTPTQPEPLGTGSGSELASRLPSMEPERPEVMPLRVAPKHDQDRGSQQPQEQRQVHSVRPWKISPEDYTRILGTFAGIRAALPPSFSLPSKYTLSRCLEGYFRGFAIHLPFLHAVTFSAASTAPELLLALSAIGALYRFEPALAYGLYDVAQSLITWHMRQRTRPTLDRLTNDQQQQKPATPRSSTGFAVLPSSTPDVSEINTDCGALQMLQAMIVLMAMASWGDQDLTRDALSMSSQVAMLVRELKICDPETPPAPNQSWEEGLRHEKRRRTLFAAFSLLNLQSVAFNVPPLLLNQEIAINLPGCASSWQAPTAAEWSTLRDTHMPPRPFQEKLNELLAGGRIHHEAALSSFGNYALIHGLLQQVLLARQASASFVDADGSLCDTFVETMHRAFHAWQESWEATYESTTDPSSPKGPLGFNATAILRLAYIRLHANSGPGRQLLLTQERTAEALCAERVIRAEDRSSRLDQAVLQCIHALSIPVRVGVSFVARTQTMNWSVEHAVSNLECAVFLAQWLLVVSECVEASGLDTMRLDERRLVNTARSLVRETELRGRLDEKGQSHAVQVRNLAGLTVQLWAQVFSGHHVFDTVRLVSSQLSRLASTLQSQ</sequence>
<evidence type="ECO:0000256" key="3">
    <source>
        <dbReference type="ARBA" id="ARBA00022737"/>
    </source>
</evidence>
<dbReference type="GO" id="GO:0006351">
    <property type="term" value="P:DNA-templated transcription"/>
    <property type="evidence" value="ECO:0007669"/>
    <property type="project" value="InterPro"/>
</dbReference>
<dbReference type="AlphaFoldDB" id="A0A1B7YRL3"/>
<evidence type="ECO:0000256" key="2">
    <source>
        <dbReference type="ARBA" id="ARBA00022723"/>
    </source>
</evidence>
<evidence type="ECO:0000256" key="6">
    <source>
        <dbReference type="ARBA" id="ARBA00023242"/>
    </source>
</evidence>
<dbReference type="EMBL" id="LTAN01000002">
    <property type="protein sequence ID" value="OBR14676.1"/>
    <property type="molecule type" value="Genomic_DNA"/>
</dbReference>
<keyword evidence="10" id="KW-1185">Reference proteome</keyword>
<dbReference type="GeneID" id="28862484"/>
<gene>
    <name evidence="9" type="ORF">CH63R_03402</name>
</gene>
<keyword evidence="5" id="KW-0862">Zinc</keyword>
<keyword evidence="3" id="KW-0677">Repeat</keyword>
<feature type="compositionally biased region" description="Polar residues" evidence="7">
    <location>
        <begin position="44"/>
        <end position="56"/>
    </location>
</feature>
<dbReference type="PANTHER" id="PTHR40626:SF10">
    <property type="entry name" value="C2H2-TYPE DOMAIN-CONTAINING PROTEIN"/>
    <property type="match status" value="1"/>
</dbReference>
<organism evidence="9 10">
    <name type="scientific">Colletotrichum higginsianum (strain IMI 349063)</name>
    <name type="common">Crucifer anthracnose fungus</name>
    <dbReference type="NCBI Taxonomy" id="759273"/>
    <lineage>
        <taxon>Eukaryota</taxon>
        <taxon>Fungi</taxon>
        <taxon>Dikarya</taxon>
        <taxon>Ascomycota</taxon>
        <taxon>Pezizomycotina</taxon>
        <taxon>Sordariomycetes</taxon>
        <taxon>Hypocreomycetidae</taxon>
        <taxon>Glomerellales</taxon>
        <taxon>Glomerellaceae</taxon>
        <taxon>Colletotrichum</taxon>
        <taxon>Colletotrichum destructivum species complex</taxon>
    </lineage>
</organism>
<keyword evidence="6" id="KW-0539">Nucleus</keyword>
<evidence type="ECO:0000259" key="8">
    <source>
        <dbReference type="Pfam" id="PF04082"/>
    </source>
</evidence>
<dbReference type="CDD" id="cd12148">
    <property type="entry name" value="fungal_TF_MHR"/>
    <property type="match status" value="1"/>
</dbReference>
<evidence type="ECO:0000256" key="5">
    <source>
        <dbReference type="ARBA" id="ARBA00022833"/>
    </source>
</evidence>
<proteinExistence type="predicted"/>
<keyword evidence="4" id="KW-0863">Zinc-finger</keyword>
<dbReference type="GO" id="GO:0000785">
    <property type="term" value="C:chromatin"/>
    <property type="evidence" value="ECO:0007669"/>
    <property type="project" value="TreeGrafter"/>
</dbReference>
<dbReference type="GO" id="GO:0000981">
    <property type="term" value="F:DNA-binding transcription factor activity, RNA polymerase II-specific"/>
    <property type="evidence" value="ECO:0007669"/>
    <property type="project" value="InterPro"/>
</dbReference>
<name>A0A1B7YRL3_COLHI</name>
<evidence type="ECO:0000256" key="7">
    <source>
        <dbReference type="SAM" id="MobiDB-lite"/>
    </source>
</evidence>
<protein>
    <submittedName>
        <fullName evidence="9">AmdA</fullName>
    </submittedName>
</protein>
<dbReference type="OrthoDB" id="654211at2759"/>
<dbReference type="Pfam" id="PF04082">
    <property type="entry name" value="Fungal_trans"/>
    <property type="match status" value="1"/>
</dbReference>
<dbReference type="VEuPathDB" id="FungiDB:CH63R_03402"/>
<keyword evidence="2" id="KW-0479">Metal-binding</keyword>
<evidence type="ECO:0000313" key="9">
    <source>
        <dbReference type="EMBL" id="OBR14676.1"/>
    </source>
</evidence>